<dbReference type="SUPFAM" id="SSF49777">
    <property type="entry name" value="PEBP-like"/>
    <property type="match status" value="1"/>
</dbReference>
<accession>A0A9E9P2V1</accession>
<sequence>MSFKLSSPAFAHNEMMPALYTCEGPNISPPLEWTAPPAGTKSIVLIVDDPDAPDPEAPKMTWVHWVLYNMPPAPGTLPEGIVNKDLPAGTLVGINDRKNAGYNGPCPPIGTHRYFHKIYALDTVLPDMGNATKAEVVEKMEGHVLAQSEIIGLYILQNKDK</sequence>
<dbReference type="InterPro" id="IPR036610">
    <property type="entry name" value="PEBP-like_sf"/>
</dbReference>
<dbReference type="PANTHER" id="PTHR30289:SF1">
    <property type="entry name" value="PEBP (PHOSPHATIDYLETHANOLAMINE-BINDING PROTEIN) FAMILY PROTEIN"/>
    <property type="match status" value="1"/>
</dbReference>
<evidence type="ECO:0000313" key="1">
    <source>
        <dbReference type="EMBL" id="WAW09388.1"/>
    </source>
</evidence>
<keyword evidence="2" id="KW-1185">Reference proteome</keyword>
<dbReference type="KEGG" id="ovb:NB640_09010"/>
<proteinExistence type="predicted"/>
<gene>
    <name evidence="1" type="ORF">NB640_09010</name>
</gene>
<dbReference type="AlphaFoldDB" id="A0A9E9P2V1"/>
<dbReference type="Gene3D" id="3.90.280.10">
    <property type="entry name" value="PEBP-like"/>
    <property type="match status" value="1"/>
</dbReference>
<evidence type="ECO:0000313" key="2">
    <source>
        <dbReference type="Proteomes" id="UP001156215"/>
    </source>
</evidence>
<organism evidence="1 2">
    <name type="scientific">Oxalobacter vibrioformis</name>
    <dbReference type="NCBI Taxonomy" id="933080"/>
    <lineage>
        <taxon>Bacteria</taxon>
        <taxon>Pseudomonadati</taxon>
        <taxon>Pseudomonadota</taxon>
        <taxon>Betaproteobacteria</taxon>
        <taxon>Burkholderiales</taxon>
        <taxon>Oxalobacteraceae</taxon>
        <taxon>Oxalobacter</taxon>
    </lineage>
</organism>
<dbReference type="PANTHER" id="PTHR30289">
    <property type="entry name" value="UNCHARACTERIZED PROTEIN YBCL-RELATED"/>
    <property type="match status" value="1"/>
</dbReference>
<dbReference type="Proteomes" id="UP001156215">
    <property type="component" value="Chromosome"/>
</dbReference>
<dbReference type="InterPro" id="IPR008914">
    <property type="entry name" value="PEBP"/>
</dbReference>
<dbReference type="RefSeq" id="WP_269308385.1">
    <property type="nucleotide sequence ID" value="NZ_CP098242.1"/>
</dbReference>
<dbReference type="NCBIfam" id="TIGR00481">
    <property type="entry name" value="YbhB/YbcL family Raf kinase inhibitor-like protein"/>
    <property type="match status" value="1"/>
</dbReference>
<dbReference type="InterPro" id="IPR005247">
    <property type="entry name" value="YbhB_YbcL/LppC-like"/>
</dbReference>
<protein>
    <submittedName>
        <fullName evidence="1">YbhB/YbcL family Raf kinase inhibitor-like protein</fullName>
    </submittedName>
</protein>
<reference evidence="1" key="1">
    <citation type="journal article" date="2022" name="Front. Microbiol.">
        <title>New perspectives on an old grouping: The genomic and phenotypic variability of Oxalobacter formigenes and the implications for calcium oxalate stone prevention.</title>
        <authorList>
            <person name="Chmiel J.A."/>
            <person name="Carr C."/>
            <person name="Stuivenberg G.A."/>
            <person name="Venema R."/>
            <person name="Chanyi R.M."/>
            <person name="Al K.F."/>
            <person name="Giguere D."/>
            <person name="Say H."/>
            <person name="Akouris P.P."/>
            <person name="Dominguez Romero S.A."/>
            <person name="Kwong A."/>
            <person name="Tai V."/>
            <person name="Koval S.F."/>
            <person name="Razvi H."/>
            <person name="Bjazevic J."/>
            <person name="Burton J.P."/>
        </authorList>
    </citation>
    <scope>NUCLEOTIDE SEQUENCE</scope>
    <source>
        <strain evidence="1">WoOx3</strain>
    </source>
</reference>
<dbReference type="EMBL" id="CP098242">
    <property type="protein sequence ID" value="WAW09388.1"/>
    <property type="molecule type" value="Genomic_DNA"/>
</dbReference>
<name>A0A9E9P2V1_9BURK</name>
<dbReference type="CDD" id="cd00865">
    <property type="entry name" value="PEBP_bact_arch"/>
    <property type="match status" value="1"/>
</dbReference>
<dbReference type="Pfam" id="PF01161">
    <property type="entry name" value="PBP"/>
    <property type="match status" value="1"/>
</dbReference>